<dbReference type="Pfam" id="PF23948">
    <property type="entry name" value="ARM_5"/>
    <property type="match status" value="1"/>
</dbReference>
<dbReference type="AlphaFoldDB" id="A0A9P6RPX9"/>
<keyword evidence="3" id="KW-1185">Reference proteome</keyword>
<organism evidence="2 3">
    <name type="scientific">Linnemannia gamsii</name>
    <dbReference type="NCBI Taxonomy" id="64522"/>
    <lineage>
        <taxon>Eukaryota</taxon>
        <taxon>Fungi</taxon>
        <taxon>Fungi incertae sedis</taxon>
        <taxon>Mucoromycota</taxon>
        <taxon>Mortierellomycotina</taxon>
        <taxon>Mortierellomycetes</taxon>
        <taxon>Mortierellales</taxon>
        <taxon>Mortierellaceae</taxon>
        <taxon>Linnemannia</taxon>
    </lineage>
</organism>
<gene>
    <name evidence="2" type="ORF">BGZ97_006745</name>
</gene>
<name>A0A9P6RPX9_9FUNG</name>
<reference evidence="2" key="1">
    <citation type="journal article" date="2020" name="Fungal Divers.">
        <title>Resolving the Mortierellaceae phylogeny through synthesis of multi-gene phylogenetics and phylogenomics.</title>
        <authorList>
            <person name="Vandepol N."/>
            <person name="Liber J."/>
            <person name="Desiro A."/>
            <person name="Na H."/>
            <person name="Kennedy M."/>
            <person name="Barry K."/>
            <person name="Grigoriev I.V."/>
            <person name="Miller A.N."/>
            <person name="O'Donnell K."/>
            <person name="Stajich J.E."/>
            <person name="Bonito G."/>
        </authorList>
    </citation>
    <scope>NUCLEOTIDE SEQUENCE</scope>
    <source>
        <strain evidence="2">NVP60</strain>
    </source>
</reference>
<evidence type="ECO:0000259" key="1">
    <source>
        <dbReference type="Pfam" id="PF23948"/>
    </source>
</evidence>
<protein>
    <recommendedName>
        <fullName evidence="1">Arm-like repeat domain-containing protein</fullName>
    </recommendedName>
</protein>
<comment type="caution">
    <text evidence="2">The sequence shown here is derived from an EMBL/GenBank/DDBJ whole genome shotgun (WGS) entry which is preliminary data.</text>
</comment>
<dbReference type="Proteomes" id="UP000823405">
    <property type="component" value="Unassembled WGS sequence"/>
</dbReference>
<accession>A0A9P6RPX9</accession>
<dbReference type="EMBL" id="JAAAIN010000003">
    <property type="protein sequence ID" value="KAG0323385.1"/>
    <property type="molecule type" value="Genomic_DNA"/>
</dbReference>
<sequence length="248" mass="27616">MAKVSVTGINRIQVQEQLDKVLAKLSQTPELRFQAEAFSGASETVKRLAELADEMNDFGTTVLATGTAIRDPRSQTEDTTQAAALQFLGDVVQNKSRQWGQYDRVQQAGHHALGRLAKTQTLSERMQAQVRALLEQLPPMLEQANTAHEIDHYVVPVWDPAWQQVGTQLLQRARGDDRLLTQSQSAMLQSSKAPLAFLGLEKDILALEAHYAKELEEVDEVKDALAMYVAPQGKLTIDASEHFDLERK</sequence>
<evidence type="ECO:0000313" key="2">
    <source>
        <dbReference type="EMBL" id="KAG0323385.1"/>
    </source>
</evidence>
<evidence type="ECO:0000313" key="3">
    <source>
        <dbReference type="Proteomes" id="UP000823405"/>
    </source>
</evidence>
<feature type="domain" description="Arm-like repeat" evidence="1">
    <location>
        <begin position="74"/>
        <end position="174"/>
    </location>
</feature>
<proteinExistence type="predicted"/>
<dbReference type="InterPro" id="IPR056251">
    <property type="entry name" value="Arm_rpt_dom"/>
</dbReference>